<evidence type="ECO:0000256" key="1">
    <source>
        <dbReference type="ARBA" id="ARBA00001968"/>
    </source>
</evidence>
<keyword evidence="4" id="KW-0812">Transmembrane</keyword>
<dbReference type="EMBL" id="BEXT01000001">
    <property type="protein sequence ID" value="GBC62378.1"/>
    <property type="molecule type" value="Genomic_DNA"/>
</dbReference>
<evidence type="ECO:0000259" key="5">
    <source>
        <dbReference type="Pfam" id="PF13359"/>
    </source>
</evidence>
<dbReference type="RefSeq" id="WP_124329552.1">
    <property type="nucleotide sequence ID" value="NZ_BEXT01000001.1"/>
</dbReference>
<feature type="domain" description="DDE Tnp4" evidence="5">
    <location>
        <begin position="109"/>
        <end position="256"/>
    </location>
</feature>
<reference evidence="7" key="1">
    <citation type="submission" date="2017-11" db="EMBL/GenBank/DDBJ databases">
        <authorList>
            <person name="Watanabe M."/>
            <person name="Kojima H."/>
        </authorList>
    </citation>
    <scope>NUCLEOTIDE SEQUENCE [LARGE SCALE GENOMIC DNA]</scope>
    <source>
        <strain evidence="7">Tokyo 01</strain>
    </source>
</reference>
<dbReference type="PANTHER" id="PTHR30007">
    <property type="entry name" value="PHP DOMAIN PROTEIN"/>
    <property type="match status" value="1"/>
</dbReference>
<name>A0A401FZJ2_9BACT</name>
<evidence type="ECO:0000256" key="3">
    <source>
        <dbReference type="SAM" id="MobiDB-lite"/>
    </source>
</evidence>
<keyword evidence="7" id="KW-1185">Reference proteome</keyword>
<gene>
    <name evidence="6" type="ORF">DENIS_3350</name>
</gene>
<keyword evidence="4" id="KW-0472">Membrane</keyword>
<dbReference type="InterPro" id="IPR027806">
    <property type="entry name" value="HARBI1_dom"/>
</dbReference>
<comment type="caution">
    <text evidence="6">The sequence shown here is derived from an EMBL/GenBank/DDBJ whole genome shotgun (WGS) entry which is preliminary data.</text>
</comment>
<dbReference type="AlphaFoldDB" id="A0A401FZJ2"/>
<evidence type="ECO:0000313" key="7">
    <source>
        <dbReference type="Proteomes" id="UP000288096"/>
    </source>
</evidence>
<feature type="region of interest" description="Disordered" evidence="3">
    <location>
        <begin position="108"/>
        <end position="128"/>
    </location>
</feature>
<keyword evidence="4" id="KW-1133">Transmembrane helix</keyword>
<dbReference type="PANTHER" id="PTHR30007:SF0">
    <property type="entry name" value="TRANSPOSASE"/>
    <property type="match status" value="1"/>
</dbReference>
<protein>
    <submittedName>
        <fullName evidence="6">DDE transposase</fullName>
    </submittedName>
</protein>
<dbReference type="Pfam" id="PF13359">
    <property type="entry name" value="DDE_Tnp_4"/>
    <property type="match status" value="1"/>
</dbReference>
<dbReference type="OrthoDB" id="5414036at2"/>
<evidence type="ECO:0000313" key="6">
    <source>
        <dbReference type="EMBL" id="GBC62378.1"/>
    </source>
</evidence>
<accession>A0A401FZJ2</accession>
<organism evidence="6 7">
    <name type="scientific">Desulfonema ishimotonii</name>
    <dbReference type="NCBI Taxonomy" id="45657"/>
    <lineage>
        <taxon>Bacteria</taxon>
        <taxon>Pseudomonadati</taxon>
        <taxon>Thermodesulfobacteriota</taxon>
        <taxon>Desulfobacteria</taxon>
        <taxon>Desulfobacterales</taxon>
        <taxon>Desulfococcaceae</taxon>
        <taxon>Desulfonema</taxon>
    </lineage>
</organism>
<reference evidence="7" key="2">
    <citation type="submission" date="2019-01" db="EMBL/GenBank/DDBJ databases">
        <title>Genome sequence of Desulfonema ishimotonii strain Tokyo 01.</title>
        <authorList>
            <person name="Fukui M."/>
        </authorList>
    </citation>
    <scope>NUCLEOTIDE SEQUENCE [LARGE SCALE GENOMIC DNA]</scope>
    <source>
        <strain evidence="7">Tokyo 01</strain>
    </source>
</reference>
<evidence type="ECO:0000256" key="2">
    <source>
        <dbReference type="ARBA" id="ARBA00022723"/>
    </source>
</evidence>
<sequence>MSKIPTRLTPSEFEKYVDPYLSKAKRGYICSIPLYKIFNYILYFLYTGCQWKMIPVDRNRDNPDKPEISYQSVYHHFRKWCNDDSLKKLWNGSTESIRSLPNLSELNLDGTHTPAKKGGKSAQYQGRKKTKTTNILPLPDKNGYPLASTEIIAGNHNDAYELEKNLRDLFKDMKQRNLPISGSYFNADSAFDTRGARKVCFNNGVIPNIAENRRGRKKPKRGRKRLFNEKIYKNRFGTERTWAWVDKFKRLLIRFERNDIYFFGLHCIAFAMISLRNLVGEKV</sequence>
<proteinExistence type="predicted"/>
<keyword evidence="2" id="KW-0479">Metal-binding</keyword>
<feature type="transmembrane region" description="Helical" evidence="4">
    <location>
        <begin position="260"/>
        <end position="279"/>
    </location>
</feature>
<comment type="cofactor">
    <cofactor evidence="1">
        <name>a divalent metal cation</name>
        <dbReference type="ChEBI" id="CHEBI:60240"/>
    </cofactor>
</comment>
<dbReference type="Proteomes" id="UP000288096">
    <property type="component" value="Unassembled WGS sequence"/>
</dbReference>
<dbReference type="GO" id="GO:0046872">
    <property type="term" value="F:metal ion binding"/>
    <property type="evidence" value="ECO:0007669"/>
    <property type="project" value="UniProtKB-KW"/>
</dbReference>
<evidence type="ECO:0000256" key="4">
    <source>
        <dbReference type="SAM" id="Phobius"/>
    </source>
</evidence>